<dbReference type="EMBL" id="VIFY01000268">
    <property type="protein sequence ID" value="TQB67996.1"/>
    <property type="molecule type" value="Genomic_DNA"/>
</dbReference>
<evidence type="ECO:0000256" key="7">
    <source>
        <dbReference type="ARBA" id="ARBA00023136"/>
    </source>
</evidence>
<dbReference type="GO" id="GO:0012505">
    <property type="term" value="C:endomembrane system"/>
    <property type="evidence" value="ECO:0007669"/>
    <property type="project" value="UniProtKB-SubCell"/>
</dbReference>
<organism evidence="10 11">
    <name type="scientific">Monascus purpureus</name>
    <name type="common">Red mold</name>
    <name type="synonym">Monascus anka</name>
    <dbReference type="NCBI Taxonomy" id="5098"/>
    <lineage>
        <taxon>Eukaryota</taxon>
        <taxon>Fungi</taxon>
        <taxon>Dikarya</taxon>
        <taxon>Ascomycota</taxon>
        <taxon>Pezizomycotina</taxon>
        <taxon>Eurotiomycetes</taxon>
        <taxon>Eurotiomycetidae</taxon>
        <taxon>Eurotiales</taxon>
        <taxon>Aspergillaceae</taxon>
        <taxon>Monascus</taxon>
    </lineage>
</organism>
<dbReference type="Gene3D" id="1.20.1420.30">
    <property type="entry name" value="NCX, central ion-binding region"/>
    <property type="match status" value="2"/>
</dbReference>
<dbReference type="PANTHER" id="PTHR31503">
    <property type="entry name" value="VACUOLAR CALCIUM ION TRANSPORTER"/>
    <property type="match status" value="1"/>
</dbReference>
<sequence length="921" mass="102614">MSHFTKLHTPVQDSNGEAVEMLPTARSAYREDVSSELPVHSKKNSDSPLFSMNPAAQTMIPSANLLGFAGGELAEKLPKVFGVLLETTLGSVVEIVLFMVLIGRDHDGKLIPVIQAAILGSILANLLLCLGLCFFFGGLRRDEQVFHETIAEVGSGLLLVAGFGLLIPSAFYSALKGSTSSTLFTPEKLVDDVLKISRSTAVVLLVAFFVYLWFNLHSHHSIFDEVLELDEHMDEDRHIDLMRERLTFVECLIAIPISLAFVCMHSVFLVDEIPHIVERGVSDNFMGLILVPLVEKAAEHLTAVDEAWDNQINFALFHCLGPSIQTALLNAPLAVIVGWGLGKEMDLNFEIFMVVLLVLSILVVGNFLRDAKSNYLEGSLCVLVYIIIAVTTWYYPNPEDVLTNRAGEGDPADVALAAFAERNIPIKREELESIFDREPSSAKWVLEHLSNDTLLSKEELSLHSKLGGSGAIENLLRCSDINASRPFLEQDILTAIESLETSTSAIEKQTNILNLQWDNLGKQLRLQNDRKQARSRDSAQLRRKHELGRQNIAAASDDLVDGIEVCLRDETEKATTEGRSVLSLTAAKLRDDDKALGALERLASSLDSAGDSAAAVRRTTELSATFEKYITEEIHYRLDRLFLESMHDGHLDSDAPSGIGDEEDLIAVLEGELESLYPEIGVLAEMSTRKQFSEPIIRELQNRHDKLCVTSIGKLEYIADKIIEMTSSTENLTERLRDRKSFRGTLEALADLYQTERGDRSSAKPARRETLQRYSLQARMLQATPRNSAVPFPESSALERILRRLGISSDSAFQPPEENGEPHILYEKKYHMLNYLHNMGTAVDSPLMPQMTPMDSASQLLSFSLHADSPFKRSLSNTDQERRLGALETQLGQVQKGIEGLNLDIFYQRDKAQDRFLERWL</sequence>
<dbReference type="PANTHER" id="PTHR31503:SF14">
    <property type="entry name" value="VACUOLAR CALCIUM ION TRANSPORTER"/>
    <property type="match status" value="1"/>
</dbReference>
<keyword evidence="4 8" id="KW-0812">Transmembrane</keyword>
<evidence type="ECO:0000313" key="11">
    <source>
        <dbReference type="Proteomes" id="UP000319663"/>
    </source>
</evidence>
<dbReference type="InterPro" id="IPR004713">
    <property type="entry name" value="CaH_exchang"/>
</dbReference>
<feature type="transmembrane region" description="Helical" evidence="8">
    <location>
        <begin position="375"/>
        <end position="395"/>
    </location>
</feature>
<feature type="transmembrane region" description="Helical" evidence="8">
    <location>
        <begin position="114"/>
        <end position="136"/>
    </location>
</feature>
<keyword evidence="7 8" id="KW-0472">Membrane</keyword>
<dbReference type="InterPro" id="IPR004837">
    <property type="entry name" value="NaCa_Exmemb"/>
</dbReference>
<dbReference type="AlphaFoldDB" id="A0A507QHK8"/>
<keyword evidence="3" id="KW-0813">Transport</keyword>
<proteinExistence type="inferred from homology"/>
<evidence type="ECO:0000256" key="1">
    <source>
        <dbReference type="ARBA" id="ARBA00004127"/>
    </source>
</evidence>
<keyword evidence="6" id="KW-0406">Ion transport</keyword>
<evidence type="ECO:0000256" key="3">
    <source>
        <dbReference type="ARBA" id="ARBA00022448"/>
    </source>
</evidence>
<dbReference type="STRING" id="5098.A0A507QHK8"/>
<comment type="similarity">
    <text evidence="2">Belongs to the Ca(2+):cation antiporter (CaCA) (TC 2.A.19) family.</text>
</comment>
<dbReference type="GO" id="GO:0006874">
    <property type="term" value="P:intracellular calcium ion homeostasis"/>
    <property type="evidence" value="ECO:0007669"/>
    <property type="project" value="TreeGrafter"/>
</dbReference>
<evidence type="ECO:0000256" key="2">
    <source>
        <dbReference type="ARBA" id="ARBA00008170"/>
    </source>
</evidence>
<dbReference type="FunFam" id="1.20.1420.30:FF:000026">
    <property type="entry name" value="Vacuolar calcium ion transporter"/>
    <property type="match status" value="1"/>
</dbReference>
<dbReference type="GO" id="GO:0015369">
    <property type="term" value="F:calcium:proton antiporter activity"/>
    <property type="evidence" value="ECO:0007669"/>
    <property type="project" value="TreeGrafter"/>
</dbReference>
<keyword evidence="11" id="KW-1185">Reference proteome</keyword>
<reference evidence="10 11" key="1">
    <citation type="submission" date="2019-06" db="EMBL/GenBank/DDBJ databases">
        <title>Wine fermentation using esterase from Monascus purpureus.</title>
        <authorList>
            <person name="Geng C."/>
            <person name="Zhang Y."/>
        </authorList>
    </citation>
    <scope>NUCLEOTIDE SEQUENCE [LARGE SCALE GENOMIC DNA]</scope>
    <source>
        <strain evidence="10">HQ1</strain>
    </source>
</reference>
<feature type="domain" description="Sodium/calcium exchanger membrane region" evidence="9">
    <location>
        <begin position="59"/>
        <end position="215"/>
    </location>
</feature>
<comment type="subcellular location">
    <subcellularLocation>
        <location evidence="1">Endomembrane system</location>
        <topology evidence="1">Multi-pass membrane protein</topology>
    </subcellularLocation>
</comment>
<comment type="caution">
    <text evidence="10">The sequence shown here is derived from an EMBL/GenBank/DDBJ whole genome shotgun (WGS) entry which is preliminary data.</text>
</comment>
<dbReference type="InterPro" id="IPR044880">
    <property type="entry name" value="NCX_ion-bd_dom_sf"/>
</dbReference>
<feature type="domain" description="Sodium/calcium exchanger membrane region" evidence="9">
    <location>
        <begin position="257"/>
        <end position="393"/>
    </location>
</feature>
<feature type="transmembrane region" description="Helical" evidence="8">
    <location>
        <begin position="246"/>
        <end position="268"/>
    </location>
</feature>
<dbReference type="GO" id="GO:0000329">
    <property type="term" value="C:fungal-type vacuole membrane"/>
    <property type="evidence" value="ECO:0007669"/>
    <property type="project" value="TreeGrafter"/>
</dbReference>
<feature type="transmembrane region" description="Helical" evidence="8">
    <location>
        <begin position="195"/>
        <end position="214"/>
    </location>
</feature>
<evidence type="ECO:0000259" key="9">
    <source>
        <dbReference type="Pfam" id="PF01699"/>
    </source>
</evidence>
<feature type="transmembrane region" description="Helical" evidence="8">
    <location>
        <begin position="349"/>
        <end position="368"/>
    </location>
</feature>
<feature type="transmembrane region" description="Helical" evidence="8">
    <location>
        <begin position="80"/>
        <end position="102"/>
    </location>
</feature>
<evidence type="ECO:0000256" key="6">
    <source>
        <dbReference type="ARBA" id="ARBA00023065"/>
    </source>
</evidence>
<evidence type="ECO:0000256" key="8">
    <source>
        <dbReference type="SAM" id="Phobius"/>
    </source>
</evidence>
<evidence type="ECO:0000256" key="5">
    <source>
        <dbReference type="ARBA" id="ARBA00022989"/>
    </source>
</evidence>
<dbReference type="FunFam" id="1.20.1420.30:FF:000027">
    <property type="entry name" value="Vacuolar calcium ion transporter"/>
    <property type="match status" value="1"/>
</dbReference>
<evidence type="ECO:0000256" key="4">
    <source>
        <dbReference type="ARBA" id="ARBA00022692"/>
    </source>
</evidence>
<dbReference type="Pfam" id="PF01699">
    <property type="entry name" value="Na_Ca_ex"/>
    <property type="match status" value="2"/>
</dbReference>
<protein>
    <recommendedName>
        <fullName evidence="9">Sodium/calcium exchanger membrane region domain-containing protein</fullName>
    </recommendedName>
</protein>
<accession>A0A507QHK8</accession>
<gene>
    <name evidence="10" type="ORF">MPDQ_004195</name>
</gene>
<evidence type="ECO:0000313" key="10">
    <source>
        <dbReference type="EMBL" id="TQB67996.1"/>
    </source>
</evidence>
<name>A0A507QHK8_MONPU</name>
<feature type="transmembrane region" description="Helical" evidence="8">
    <location>
        <begin position="157"/>
        <end position="175"/>
    </location>
</feature>
<keyword evidence="5 8" id="KW-1133">Transmembrane helix</keyword>
<dbReference type="Proteomes" id="UP000319663">
    <property type="component" value="Unassembled WGS sequence"/>
</dbReference>